<comment type="caution">
    <text evidence="2">The sequence shown here is derived from an EMBL/GenBank/DDBJ whole genome shotgun (WGS) entry which is preliminary data.</text>
</comment>
<proteinExistence type="predicted"/>
<feature type="region of interest" description="Disordered" evidence="1">
    <location>
        <begin position="1"/>
        <end position="57"/>
    </location>
</feature>
<protein>
    <submittedName>
        <fullName evidence="2">Uncharacterized protein</fullName>
    </submittedName>
</protein>
<dbReference type="Proteomes" id="UP001501752">
    <property type="component" value="Unassembled WGS sequence"/>
</dbReference>
<organism evidence="2 3">
    <name type="scientific">Kitasatospora terrestris</name>
    <dbReference type="NCBI Taxonomy" id="258051"/>
    <lineage>
        <taxon>Bacteria</taxon>
        <taxon>Bacillati</taxon>
        <taxon>Actinomycetota</taxon>
        <taxon>Actinomycetes</taxon>
        <taxon>Kitasatosporales</taxon>
        <taxon>Streptomycetaceae</taxon>
        <taxon>Kitasatospora</taxon>
    </lineage>
</organism>
<feature type="compositionally biased region" description="Low complexity" evidence="1">
    <location>
        <begin position="28"/>
        <end position="43"/>
    </location>
</feature>
<keyword evidence="3" id="KW-1185">Reference proteome</keyword>
<dbReference type="EMBL" id="BAABIS010000001">
    <property type="protein sequence ID" value="GAA4876667.1"/>
    <property type="molecule type" value="Genomic_DNA"/>
</dbReference>
<evidence type="ECO:0000256" key="1">
    <source>
        <dbReference type="SAM" id="MobiDB-lite"/>
    </source>
</evidence>
<evidence type="ECO:0000313" key="2">
    <source>
        <dbReference type="EMBL" id="GAA4876667.1"/>
    </source>
</evidence>
<sequence length="91" mass="9354">MRGGLTAAPVPRRTPGEHTGAGPVGITARSAAAQAARQRPLAGGAPGRGRGVTTDQPERGTYHCWYVLPGVQVCMVGALPAPLSVRQVEPM</sequence>
<gene>
    <name evidence="2" type="ORF">GCM10023235_65540</name>
</gene>
<evidence type="ECO:0000313" key="3">
    <source>
        <dbReference type="Proteomes" id="UP001501752"/>
    </source>
</evidence>
<name>A0ABP9EH44_9ACTN</name>
<accession>A0ABP9EH44</accession>
<reference evidence="3" key="1">
    <citation type="journal article" date="2019" name="Int. J. Syst. Evol. Microbiol.">
        <title>The Global Catalogue of Microorganisms (GCM) 10K type strain sequencing project: providing services to taxonomists for standard genome sequencing and annotation.</title>
        <authorList>
            <consortium name="The Broad Institute Genomics Platform"/>
            <consortium name="The Broad Institute Genome Sequencing Center for Infectious Disease"/>
            <person name="Wu L."/>
            <person name="Ma J."/>
        </authorList>
    </citation>
    <scope>NUCLEOTIDE SEQUENCE [LARGE SCALE GENOMIC DNA]</scope>
    <source>
        <strain evidence="3">JCM 13006</strain>
    </source>
</reference>